<dbReference type="Gene3D" id="3.40.50.150">
    <property type="entry name" value="Vaccinia Virus protein VP39"/>
    <property type="match status" value="1"/>
</dbReference>
<accession>A0ABV6GE14</accession>
<dbReference type="NCBIfam" id="TIGR01444">
    <property type="entry name" value="fkbM_fam"/>
    <property type="match status" value="1"/>
</dbReference>
<dbReference type="GO" id="GO:0008168">
    <property type="term" value="F:methyltransferase activity"/>
    <property type="evidence" value="ECO:0007669"/>
    <property type="project" value="UniProtKB-KW"/>
</dbReference>
<name>A0ABV6GE14_9BACI</name>
<dbReference type="SUPFAM" id="SSF53335">
    <property type="entry name" value="S-adenosyl-L-methionine-dependent methyltransferases"/>
    <property type="match status" value="1"/>
</dbReference>
<dbReference type="PANTHER" id="PTHR36973">
    <property type="entry name" value="SLL1456 PROTEIN-RELATED"/>
    <property type="match status" value="1"/>
</dbReference>
<dbReference type="PANTHER" id="PTHR36973:SF4">
    <property type="entry name" value="NODULATION PROTEIN"/>
    <property type="match status" value="1"/>
</dbReference>
<dbReference type="Gene3D" id="3.40.50.720">
    <property type="entry name" value="NAD(P)-binding Rossmann-like Domain"/>
    <property type="match status" value="1"/>
</dbReference>
<proteinExistence type="predicted"/>
<dbReference type="GO" id="GO:0032259">
    <property type="term" value="P:methylation"/>
    <property type="evidence" value="ECO:0007669"/>
    <property type="project" value="UniProtKB-KW"/>
</dbReference>
<protein>
    <submittedName>
        <fullName evidence="2">FkbM family methyltransferase</fullName>
    </submittedName>
</protein>
<evidence type="ECO:0000313" key="3">
    <source>
        <dbReference type="Proteomes" id="UP001589854"/>
    </source>
</evidence>
<keyword evidence="2" id="KW-0808">Transferase</keyword>
<dbReference type="Pfam" id="PF05050">
    <property type="entry name" value="Methyltransf_21"/>
    <property type="match status" value="1"/>
</dbReference>
<gene>
    <name evidence="2" type="ORF">ACFFIX_10745</name>
</gene>
<comment type="caution">
    <text evidence="2">The sequence shown here is derived from an EMBL/GenBank/DDBJ whole genome shotgun (WGS) entry which is preliminary data.</text>
</comment>
<keyword evidence="3" id="KW-1185">Reference proteome</keyword>
<feature type="domain" description="Methyltransferase FkbM" evidence="1">
    <location>
        <begin position="151"/>
        <end position="304"/>
    </location>
</feature>
<organism evidence="2 3">
    <name type="scientific">Metabacillus herbersteinensis</name>
    <dbReference type="NCBI Taxonomy" id="283816"/>
    <lineage>
        <taxon>Bacteria</taxon>
        <taxon>Bacillati</taxon>
        <taxon>Bacillota</taxon>
        <taxon>Bacilli</taxon>
        <taxon>Bacillales</taxon>
        <taxon>Bacillaceae</taxon>
        <taxon>Metabacillus</taxon>
    </lineage>
</organism>
<dbReference type="InterPro" id="IPR006342">
    <property type="entry name" value="FkbM_mtfrase"/>
</dbReference>
<dbReference type="InterPro" id="IPR053188">
    <property type="entry name" value="FkbM_Methyltransferase"/>
</dbReference>
<evidence type="ECO:0000313" key="2">
    <source>
        <dbReference type="EMBL" id="MFC0271928.1"/>
    </source>
</evidence>
<dbReference type="RefSeq" id="WP_378933724.1">
    <property type="nucleotide sequence ID" value="NZ_JBHLVO010000007.1"/>
</dbReference>
<evidence type="ECO:0000259" key="1">
    <source>
        <dbReference type="Pfam" id="PF05050"/>
    </source>
</evidence>
<sequence>MTFHNLSILENKKRHVIFGSGNAGIVIMDILPFEFTYFVDNDSSKWNKKLNEHIILPPDTLLKENKNDLVVIVASMYYEEISKQLIEMGFEENVHYINGLKQFYYPHYYYPFRNLKNYTSVKKLLEDNSIVVADIGAGGGLNQRWEQSTLNHYKAILFEPDVEEFKKLNLSKNENCIVINSALSDSSKIIDFHICEEQPCSSIYYPNTSFLERYHAETQKNTDPHEIKKTIKIIADSLDQLLTVNNIITEVDFIKIDTQGSELDILKGAEHSLKEAIGIEVEVEFAPYYENQPLFPEVHNFVTKFDLELIDLRKSYWKRKLVEKGKYNGKGQLIWGDALYFKTPEKLINKNFSQQKIIRAIFVYIAYGYFEFAEVLLKLASEHKILSEENQRLLIPLFINENINIINQYVNSNKADILGNL</sequence>
<dbReference type="Proteomes" id="UP001589854">
    <property type="component" value="Unassembled WGS sequence"/>
</dbReference>
<dbReference type="EMBL" id="JBHLVO010000007">
    <property type="protein sequence ID" value="MFC0271928.1"/>
    <property type="molecule type" value="Genomic_DNA"/>
</dbReference>
<dbReference type="InterPro" id="IPR029063">
    <property type="entry name" value="SAM-dependent_MTases_sf"/>
</dbReference>
<keyword evidence="2" id="KW-0489">Methyltransferase</keyword>
<reference evidence="2 3" key="1">
    <citation type="submission" date="2024-09" db="EMBL/GenBank/DDBJ databases">
        <authorList>
            <person name="Sun Q."/>
            <person name="Mori K."/>
        </authorList>
    </citation>
    <scope>NUCLEOTIDE SEQUENCE [LARGE SCALE GENOMIC DNA]</scope>
    <source>
        <strain evidence="2 3">CCM 7228</strain>
    </source>
</reference>